<feature type="compositionally biased region" description="Basic and acidic residues" evidence="4">
    <location>
        <begin position="211"/>
        <end position="232"/>
    </location>
</feature>
<keyword evidence="8" id="KW-1185">Reference proteome</keyword>
<evidence type="ECO:0000256" key="1">
    <source>
        <dbReference type="ARBA" id="ARBA00022723"/>
    </source>
</evidence>
<dbReference type="InterPro" id="IPR023214">
    <property type="entry name" value="HAD_sf"/>
</dbReference>
<dbReference type="SMART" id="SM00577">
    <property type="entry name" value="CPDc"/>
    <property type="match status" value="1"/>
</dbReference>
<dbReference type="PROSITE" id="PS50969">
    <property type="entry name" value="FCP1"/>
    <property type="match status" value="1"/>
</dbReference>
<dbReference type="PANTHER" id="PTHR20889:SF12">
    <property type="entry name" value="LP01149P"/>
    <property type="match status" value="1"/>
</dbReference>
<dbReference type="Gene3D" id="3.40.50.1000">
    <property type="entry name" value="HAD superfamily/HAD-like"/>
    <property type="match status" value="2"/>
</dbReference>
<accession>A0ABP1FQB4</accession>
<dbReference type="SUPFAM" id="SSF56784">
    <property type="entry name" value="HAD-like"/>
    <property type="match status" value="2"/>
</dbReference>
<keyword evidence="2" id="KW-0863">Zinc-finger</keyword>
<dbReference type="PROSITE" id="PS00518">
    <property type="entry name" value="ZF_RING_1"/>
    <property type="match status" value="1"/>
</dbReference>
<sequence>MKFGKRVASEAARSSHQKDFLDYKACKRAIQQDVLSNDPKGEAFKAVLERELSNISDFFQSQEAGLEAKMGAAGAMSHSDLHQLRAEITDLRKFAVLNYVAVIKAVKKRNRHLGAKVGGAFVQMRAMDVLSRQYFYTSPKLAKLATQAEIIDQRLESPAAPADELQAEYGCPICLGLLHNPVVLTCAHRFCWGCLLAHCATNLQSHGDSGFHETASGDHDMESDKAAQKEHSAAVAAAEPFEDSATPTVATYDCPVCRKAHVLDLDRLQVDSHLDRFMVDLRKRIKQRGEASSSSEIDQISESIHLALKAGSATQDTASSKAAAPAPDTAAAPDVAVRSVAVSAPLAVPQPSVSRKEAVAMELCKPTGAPERLLTSTLAEEAAPGVKEIKAEVDAVRAAPAEPPLLPPQAPEHKGRLTVVLDMDGTLLSSFTPRRAPVLPPGSIAYVVGRGGRLNPNGVFVVERPGLLQFFQRLSEFAEVVLFTAGLEDYAKPIADELDRRYGDVFHHRLYRPATRTCSAYPCLKDLSRLGRDMNRMVLVDDTPLAFLRQPDNGIPIFNFRGDVDDRVLMEAILPLLQALATSPDVRPVLHRRFDMRRWFISQGVTDSEAPKTPKAAGKAVVKAARPSPASVRPPLSPAAQEALQMRNRACSRTLLLCDFDKTLTDYDAGERLVEELAPELVPMLTALEMPANFVPVTNAVLSEMARRGVSRDKILATLRAMGSELPLGTLRMLQWAQRTGIDVRVLSDCNTLFIGHILTGAKVNMLVKEVITNTSSFERIQSDSAMDLSLHSNSKTDDSFMGADLALSKSGKQDSAVRPSSHRLVIHPHFPYESGVTHGCKLCPANLCKGQELENLRRQHPYQRIVYCGDGANDLCPALSLTPSDVVLARRGHALEKLIAERADRDEDGRVVAQVHIWDDHSQLFGLVQRLVD</sequence>
<evidence type="ECO:0000256" key="4">
    <source>
        <dbReference type="SAM" id="MobiDB-lite"/>
    </source>
</evidence>
<dbReference type="Pfam" id="PF06888">
    <property type="entry name" value="Put_Phosphatase"/>
    <property type="match status" value="2"/>
</dbReference>
<evidence type="ECO:0000259" key="6">
    <source>
        <dbReference type="PROSITE" id="PS51382"/>
    </source>
</evidence>
<dbReference type="InterPro" id="IPR013083">
    <property type="entry name" value="Znf_RING/FYVE/PHD"/>
</dbReference>
<dbReference type="InterPro" id="IPR004274">
    <property type="entry name" value="FCP1_dom"/>
</dbReference>
<dbReference type="InterPro" id="IPR016965">
    <property type="entry name" value="Pase_PHOSPHO-typ"/>
</dbReference>
<evidence type="ECO:0000256" key="3">
    <source>
        <dbReference type="ARBA" id="ARBA00022833"/>
    </source>
</evidence>
<keyword evidence="1" id="KW-0479">Metal-binding</keyword>
<evidence type="ECO:0000259" key="5">
    <source>
        <dbReference type="PROSITE" id="PS50969"/>
    </source>
</evidence>
<dbReference type="CDD" id="cd14447">
    <property type="entry name" value="SPX"/>
    <property type="match status" value="1"/>
</dbReference>
<dbReference type="EMBL" id="CAXHTA020000004">
    <property type="protein sequence ID" value="CAL5220755.1"/>
    <property type="molecule type" value="Genomic_DNA"/>
</dbReference>
<evidence type="ECO:0000313" key="7">
    <source>
        <dbReference type="EMBL" id="CAL5220755.1"/>
    </source>
</evidence>
<dbReference type="Pfam" id="PF13445">
    <property type="entry name" value="zf-RING_UBOX"/>
    <property type="match status" value="1"/>
</dbReference>
<dbReference type="SMART" id="SM00184">
    <property type="entry name" value="RING"/>
    <property type="match status" value="1"/>
</dbReference>
<dbReference type="SUPFAM" id="SSF57850">
    <property type="entry name" value="RING/U-box"/>
    <property type="match status" value="1"/>
</dbReference>
<reference evidence="7 8" key="1">
    <citation type="submission" date="2024-06" db="EMBL/GenBank/DDBJ databases">
        <authorList>
            <person name="Kraege A."/>
            <person name="Thomma B."/>
        </authorList>
    </citation>
    <scope>NUCLEOTIDE SEQUENCE [LARGE SCALE GENOMIC DNA]</scope>
</reference>
<evidence type="ECO:0000313" key="8">
    <source>
        <dbReference type="Proteomes" id="UP001497392"/>
    </source>
</evidence>
<keyword evidence="3" id="KW-0862">Zinc</keyword>
<dbReference type="Pfam" id="PF03031">
    <property type="entry name" value="NIF"/>
    <property type="match status" value="1"/>
</dbReference>
<dbReference type="PANTHER" id="PTHR20889">
    <property type="entry name" value="PHOSPHATASE, ORPHAN 1, 2"/>
    <property type="match status" value="1"/>
</dbReference>
<protein>
    <submittedName>
        <fullName evidence="7">G2818 protein</fullName>
    </submittedName>
</protein>
<dbReference type="Proteomes" id="UP001497392">
    <property type="component" value="Unassembled WGS sequence"/>
</dbReference>
<comment type="caution">
    <text evidence="7">The sequence shown here is derived from an EMBL/GenBank/DDBJ whole genome shotgun (WGS) entry which is preliminary data.</text>
</comment>
<dbReference type="Gene3D" id="3.30.40.10">
    <property type="entry name" value="Zinc/RING finger domain, C3HC4 (zinc finger)"/>
    <property type="match status" value="1"/>
</dbReference>
<feature type="domain" description="FCP1 homology" evidence="5">
    <location>
        <begin position="412"/>
        <end position="580"/>
    </location>
</feature>
<dbReference type="PROSITE" id="PS51382">
    <property type="entry name" value="SPX"/>
    <property type="match status" value="1"/>
</dbReference>
<dbReference type="InterPro" id="IPR004331">
    <property type="entry name" value="SPX_dom"/>
</dbReference>
<name>A0ABP1FQB4_9CHLO</name>
<organism evidence="7 8">
    <name type="scientific">Coccomyxa viridis</name>
    <dbReference type="NCBI Taxonomy" id="1274662"/>
    <lineage>
        <taxon>Eukaryota</taxon>
        <taxon>Viridiplantae</taxon>
        <taxon>Chlorophyta</taxon>
        <taxon>core chlorophytes</taxon>
        <taxon>Trebouxiophyceae</taxon>
        <taxon>Trebouxiophyceae incertae sedis</taxon>
        <taxon>Coccomyxaceae</taxon>
        <taxon>Coccomyxa</taxon>
    </lineage>
</organism>
<proteinExistence type="predicted"/>
<gene>
    <name evidence="7" type="primary">g2818</name>
    <name evidence="7" type="ORF">VP750_LOCUS2414</name>
</gene>
<dbReference type="InterPro" id="IPR001841">
    <property type="entry name" value="Znf_RING"/>
</dbReference>
<feature type="domain" description="SPX" evidence="6">
    <location>
        <begin position="1"/>
        <end position="123"/>
    </location>
</feature>
<dbReference type="InterPro" id="IPR036412">
    <property type="entry name" value="HAD-like_sf"/>
</dbReference>
<evidence type="ECO:0000256" key="2">
    <source>
        <dbReference type="ARBA" id="ARBA00022771"/>
    </source>
</evidence>
<dbReference type="InterPro" id="IPR017907">
    <property type="entry name" value="Znf_RING_CS"/>
</dbReference>
<feature type="region of interest" description="Disordered" evidence="4">
    <location>
        <begin position="211"/>
        <end position="240"/>
    </location>
</feature>
<dbReference type="InterPro" id="IPR027370">
    <property type="entry name" value="Znf-RING_euk"/>
</dbReference>
<dbReference type="CDD" id="cd07521">
    <property type="entry name" value="HAD_FCP1-like"/>
    <property type="match status" value="1"/>
</dbReference>